<dbReference type="SUPFAM" id="SSF52172">
    <property type="entry name" value="CheY-like"/>
    <property type="match status" value="1"/>
</dbReference>
<evidence type="ECO:0000259" key="11">
    <source>
        <dbReference type="PROSITE" id="PS50110"/>
    </source>
</evidence>
<evidence type="ECO:0000259" key="12">
    <source>
        <dbReference type="PROSITE" id="PS51755"/>
    </source>
</evidence>
<dbReference type="FunFam" id="3.40.50.2300:FF:000001">
    <property type="entry name" value="DNA-binding response regulator PhoB"/>
    <property type="match status" value="1"/>
</dbReference>
<accession>A0A0M0LB26</accession>
<evidence type="ECO:0000256" key="4">
    <source>
        <dbReference type="ARBA" id="ARBA00023012"/>
    </source>
</evidence>
<keyword evidence="6 10" id="KW-0238">DNA-binding</keyword>
<feature type="modified residue" description="4-aspartylphosphate" evidence="9">
    <location>
        <position position="52"/>
    </location>
</feature>
<dbReference type="AlphaFoldDB" id="A0A0M0LB26"/>
<sequence>MTSILIVDDERDMRNLIHMMLKKSGFQTLQAENGNVAITTFAQVKVDLVLLDVMMPGINGFQVCEEIRKTSTVPIIFLTAKDANEDKVKGLTIGADDYIVKPFTSTELVARIIAVLRRTGNAPVEMQVKHLCKGTIDLDEVSRKVFVSGKVIPLTLKEFDLLHLFMTNENTVYTREQLLVSLWGLDYAGGTRTVDTHIKTLRLKLGKEAGQFIHTVWGLGYRFEVRI</sequence>
<dbReference type="FunFam" id="1.10.10.10:FF:000018">
    <property type="entry name" value="DNA-binding response regulator ResD"/>
    <property type="match status" value="1"/>
</dbReference>
<dbReference type="InterPro" id="IPR039420">
    <property type="entry name" value="WalR-like"/>
</dbReference>
<name>A0A0M0LB26_9BACL</name>
<keyword evidence="4" id="KW-0902">Two-component regulatory system</keyword>
<keyword evidence="5" id="KW-0805">Transcription regulation</keyword>
<feature type="domain" description="Response regulatory" evidence="11">
    <location>
        <begin position="3"/>
        <end position="116"/>
    </location>
</feature>
<evidence type="ECO:0000256" key="1">
    <source>
        <dbReference type="ARBA" id="ARBA00004496"/>
    </source>
</evidence>
<evidence type="ECO:0000256" key="10">
    <source>
        <dbReference type="PROSITE-ProRule" id="PRU01091"/>
    </source>
</evidence>
<proteinExistence type="predicted"/>
<dbReference type="InterPro" id="IPR001789">
    <property type="entry name" value="Sig_transdc_resp-reg_receiver"/>
</dbReference>
<keyword evidence="14" id="KW-1185">Reference proteome</keyword>
<dbReference type="Gene3D" id="3.40.50.2300">
    <property type="match status" value="1"/>
</dbReference>
<dbReference type="CDD" id="cd00383">
    <property type="entry name" value="trans_reg_C"/>
    <property type="match status" value="1"/>
</dbReference>
<keyword evidence="8" id="KW-0804">Transcription</keyword>
<dbReference type="Pfam" id="PF00072">
    <property type="entry name" value="Response_reg"/>
    <property type="match status" value="1"/>
</dbReference>
<dbReference type="SUPFAM" id="SSF46894">
    <property type="entry name" value="C-terminal effector domain of the bipartite response regulators"/>
    <property type="match status" value="1"/>
</dbReference>
<dbReference type="Gene3D" id="6.10.250.690">
    <property type="match status" value="1"/>
</dbReference>
<dbReference type="InterPro" id="IPR036388">
    <property type="entry name" value="WH-like_DNA-bd_sf"/>
</dbReference>
<feature type="DNA-binding region" description="OmpR/PhoB-type" evidence="10">
    <location>
        <begin position="123"/>
        <end position="225"/>
    </location>
</feature>
<dbReference type="GeneID" id="301138327"/>
<evidence type="ECO:0000256" key="8">
    <source>
        <dbReference type="ARBA" id="ARBA00023163"/>
    </source>
</evidence>
<dbReference type="InterPro" id="IPR001867">
    <property type="entry name" value="OmpR/PhoB-type_DNA-bd"/>
</dbReference>
<dbReference type="GO" id="GO:0005829">
    <property type="term" value="C:cytosol"/>
    <property type="evidence" value="ECO:0007669"/>
    <property type="project" value="TreeGrafter"/>
</dbReference>
<evidence type="ECO:0000313" key="13">
    <source>
        <dbReference type="EMBL" id="KOO47863.1"/>
    </source>
</evidence>
<dbReference type="STRING" id="263475.AMD00_19715"/>
<comment type="caution">
    <text evidence="13">The sequence shown here is derived from an EMBL/GenBank/DDBJ whole genome shotgun (WGS) entry which is preliminary data.</text>
</comment>
<evidence type="ECO:0000256" key="3">
    <source>
        <dbReference type="ARBA" id="ARBA00022553"/>
    </source>
</evidence>
<reference evidence="14" key="1">
    <citation type="submission" date="2015-08" db="EMBL/GenBank/DDBJ databases">
        <title>Fjat-10028 dsm 16317.</title>
        <authorList>
            <person name="Liu B."/>
            <person name="Wang J."/>
            <person name="Zhu Y."/>
            <person name="Liu G."/>
            <person name="Chen Q."/>
            <person name="Chen Z."/>
            <person name="Lan J."/>
            <person name="Che J."/>
            <person name="Ge C."/>
            <person name="Shi H."/>
            <person name="Pan Z."/>
            <person name="Liu X."/>
        </authorList>
    </citation>
    <scope>NUCLEOTIDE SEQUENCE [LARGE SCALE GENOMIC DNA]</scope>
    <source>
        <strain evidence="14">DSM 16317</strain>
    </source>
</reference>
<evidence type="ECO:0000313" key="14">
    <source>
        <dbReference type="Proteomes" id="UP000036867"/>
    </source>
</evidence>
<dbReference type="OrthoDB" id="9790442at2"/>
<dbReference type="InterPro" id="IPR016032">
    <property type="entry name" value="Sig_transdc_resp-reg_C-effctor"/>
</dbReference>
<gene>
    <name evidence="13" type="ORF">AMD00_19715</name>
</gene>
<dbReference type="SMART" id="SM00448">
    <property type="entry name" value="REC"/>
    <property type="match status" value="1"/>
</dbReference>
<dbReference type="RefSeq" id="WP_053418736.1">
    <property type="nucleotide sequence ID" value="NZ_LILB01000008.1"/>
</dbReference>
<keyword evidence="3 9" id="KW-0597">Phosphoprotein</keyword>
<dbReference type="PATRIC" id="fig|263475.3.peg.2795"/>
<organism evidence="13 14">
    <name type="scientific">Viridibacillus arvi</name>
    <dbReference type="NCBI Taxonomy" id="263475"/>
    <lineage>
        <taxon>Bacteria</taxon>
        <taxon>Bacillati</taxon>
        <taxon>Bacillota</taxon>
        <taxon>Bacilli</taxon>
        <taxon>Bacillales</taxon>
        <taxon>Caryophanaceae</taxon>
        <taxon>Viridibacillus</taxon>
    </lineage>
</organism>
<protein>
    <submittedName>
        <fullName evidence="13">Transcriptional regulator</fullName>
    </submittedName>
</protein>
<dbReference type="Proteomes" id="UP000036867">
    <property type="component" value="Unassembled WGS sequence"/>
</dbReference>
<keyword evidence="7" id="KW-0010">Activator</keyword>
<keyword evidence="2" id="KW-0963">Cytoplasm</keyword>
<dbReference type="GO" id="GO:0000156">
    <property type="term" value="F:phosphorelay response regulator activity"/>
    <property type="evidence" value="ECO:0007669"/>
    <property type="project" value="TreeGrafter"/>
</dbReference>
<dbReference type="InterPro" id="IPR011006">
    <property type="entry name" value="CheY-like_superfamily"/>
</dbReference>
<comment type="subcellular location">
    <subcellularLocation>
        <location evidence="1">Cytoplasm</location>
    </subcellularLocation>
</comment>
<dbReference type="SMART" id="SM00862">
    <property type="entry name" value="Trans_reg_C"/>
    <property type="match status" value="1"/>
</dbReference>
<evidence type="ECO:0000256" key="9">
    <source>
        <dbReference type="PROSITE-ProRule" id="PRU00169"/>
    </source>
</evidence>
<evidence type="ECO:0000256" key="7">
    <source>
        <dbReference type="ARBA" id="ARBA00023159"/>
    </source>
</evidence>
<dbReference type="PROSITE" id="PS51755">
    <property type="entry name" value="OMPR_PHOB"/>
    <property type="match status" value="1"/>
</dbReference>
<dbReference type="Pfam" id="PF00486">
    <property type="entry name" value="Trans_reg_C"/>
    <property type="match status" value="1"/>
</dbReference>
<dbReference type="EMBL" id="LILB01000008">
    <property type="protein sequence ID" value="KOO47863.1"/>
    <property type="molecule type" value="Genomic_DNA"/>
</dbReference>
<evidence type="ECO:0000256" key="2">
    <source>
        <dbReference type="ARBA" id="ARBA00022490"/>
    </source>
</evidence>
<dbReference type="GO" id="GO:0000976">
    <property type="term" value="F:transcription cis-regulatory region binding"/>
    <property type="evidence" value="ECO:0007669"/>
    <property type="project" value="TreeGrafter"/>
</dbReference>
<evidence type="ECO:0000256" key="6">
    <source>
        <dbReference type="ARBA" id="ARBA00023125"/>
    </source>
</evidence>
<dbReference type="GO" id="GO:0006355">
    <property type="term" value="P:regulation of DNA-templated transcription"/>
    <property type="evidence" value="ECO:0007669"/>
    <property type="project" value="InterPro"/>
</dbReference>
<dbReference type="Gene3D" id="1.10.10.10">
    <property type="entry name" value="Winged helix-like DNA-binding domain superfamily/Winged helix DNA-binding domain"/>
    <property type="match status" value="1"/>
</dbReference>
<evidence type="ECO:0000256" key="5">
    <source>
        <dbReference type="ARBA" id="ARBA00023015"/>
    </source>
</evidence>
<dbReference type="CDD" id="cd17574">
    <property type="entry name" value="REC_OmpR"/>
    <property type="match status" value="1"/>
</dbReference>
<dbReference type="PANTHER" id="PTHR48111">
    <property type="entry name" value="REGULATOR OF RPOS"/>
    <property type="match status" value="1"/>
</dbReference>
<feature type="domain" description="OmpR/PhoB-type" evidence="12">
    <location>
        <begin position="123"/>
        <end position="225"/>
    </location>
</feature>
<dbReference type="PROSITE" id="PS50110">
    <property type="entry name" value="RESPONSE_REGULATORY"/>
    <property type="match status" value="1"/>
</dbReference>
<dbReference type="GO" id="GO:0032993">
    <property type="term" value="C:protein-DNA complex"/>
    <property type="evidence" value="ECO:0007669"/>
    <property type="project" value="TreeGrafter"/>
</dbReference>
<dbReference type="PANTHER" id="PTHR48111:SF44">
    <property type="entry name" value="TRANSCRIPTIONAL REGULATORY PROTEIN RESD"/>
    <property type="match status" value="1"/>
</dbReference>